<comment type="caution">
    <text evidence="8">The sequence shown here is derived from an EMBL/GenBank/DDBJ whole genome shotgun (WGS) entry which is preliminary data.</text>
</comment>
<evidence type="ECO:0000256" key="3">
    <source>
        <dbReference type="ARBA" id="ARBA00022989"/>
    </source>
</evidence>
<comment type="subcellular location">
    <subcellularLocation>
        <location evidence="1">Membrane</location>
        <topology evidence="1">Multi-pass membrane protein</topology>
    </subcellularLocation>
</comment>
<sequence length="355" mass="39476">MGTILIPAYEPDDRLLELICHLKKTSPDRLLIVDDGSGKAFRPVFEAAEAAGCTVLRHEFNRGKGCALKTGFRYLLESGEPGGVVCADSDGQHLPADIMQIAEAVRGPGRRIVLGSRRFAGKVPLRSRFGNTVTRTAFSLSSGAKIYDTQTGLRGFSSDLLEWLCEVPGERFEYEMNMLLNAAKEEMSIEEIWIDTVYLDQNKSSHFRPFADSFRVFLPILRFSGSSIFAAGLDFALLFLMQGLGVGLAFSVAGARIYSALVNYTMNRKFVFTPQAGLGFRAAGLTTSIDSGRDAAKDYRSMARYFLLVLLVMLFNMGLMYLFHETIGIPLFAAKLLTEVSLFFFSFWAQRKFVF</sequence>
<dbReference type="InterPro" id="IPR050256">
    <property type="entry name" value="Glycosyltransferase_2"/>
</dbReference>
<dbReference type="InterPro" id="IPR007267">
    <property type="entry name" value="GtrA_DPMS_TM"/>
</dbReference>
<dbReference type="Pfam" id="PF04138">
    <property type="entry name" value="GtrA_DPMS_TM"/>
    <property type="match status" value="1"/>
</dbReference>
<dbReference type="EMBL" id="JBHTKZ010000007">
    <property type="protein sequence ID" value="MFD1180932.1"/>
    <property type="molecule type" value="Genomic_DNA"/>
</dbReference>
<feature type="domain" description="Glycosyltransferase 2-like" evidence="6">
    <location>
        <begin position="3"/>
        <end position="131"/>
    </location>
</feature>
<dbReference type="CDD" id="cd04179">
    <property type="entry name" value="DPM_DPG-synthase_like"/>
    <property type="match status" value="1"/>
</dbReference>
<keyword evidence="8" id="KW-0808">Transferase</keyword>
<feature type="transmembrane region" description="Helical" evidence="5">
    <location>
        <begin position="239"/>
        <end position="259"/>
    </location>
</feature>
<keyword evidence="8" id="KW-0328">Glycosyltransferase</keyword>
<dbReference type="Gene3D" id="3.90.550.10">
    <property type="entry name" value="Spore Coat Polysaccharide Biosynthesis Protein SpsA, Chain A"/>
    <property type="match status" value="1"/>
</dbReference>
<protein>
    <submittedName>
        <fullName evidence="8">Glycosyltransferase</fullName>
        <ecNumber evidence="8">2.4.-.-</ecNumber>
    </submittedName>
</protein>
<feature type="transmembrane region" description="Helical" evidence="5">
    <location>
        <begin position="305"/>
        <end position="323"/>
    </location>
</feature>
<gene>
    <name evidence="8" type="ORF">ACFQ2Z_06145</name>
</gene>
<keyword evidence="2 5" id="KW-0812">Transmembrane</keyword>
<evidence type="ECO:0000259" key="7">
    <source>
        <dbReference type="Pfam" id="PF04138"/>
    </source>
</evidence>
<dbReference type="Pfam" id="PF00535">
    <property type="entry name" value="Glycos_transf_2"/>
    <property type="match status" value="1"/>
</dbReference>
<name>A0ABW3S8T7_9BACL</name>
<organism evidence="8 9">
    <name type="scientific">Paenibacillus timonensis</name>
    <dbReference type="NCBI Taxonomy" id="225915"/>
    <lineage>
        <taxon>Bacteria</taxon>
        <taxon>Bacillati</taxon>
        <taxon>Bacillota</taxon>
        <taxon>Bacilli</taxon>
        <taxon>Bacillales</taxon>
        <taxon>Paenibacillaceae</taxon>
        <taxon>Paenibacillus</taxon>
    </lineage>
</organism>
<feature type="transmembrane region" description="Helical" evidence="5">
    <location>
        <begin position="329"/>
        <end position="349"/>
    </location>
</feature>
<dbReference type="Proteomes" id="UP001597211">
    <property type="component" value="Unassembled WGS sequence"/>
</dbReference>
<dbReference type="InterPro" id="IPR001173">
    <property type="entry name" value="Glyco_trans_2-like"/>
</dbReference>
<dbReference type="InterPro" id="IPR029044">
    <property type="entry name" value="Nucleotide-diphossugar_trans"/>
</dbReference>
<evidence type="ECO:0000313" key="9">
    <source>
        <dbReference type="Proteomes" id="UP001597211"/>
    </source>
</evidence>
<dbReference type="GO" id="GO:0016757">
    <property type="term" value="F:glycosyltransferase activity"/>
    <property type="evidence" value="ECO:0007669"/>
    <property type="project" value="UniProtKB-KW"/>
</dbReference>
<dbReference type="EC" id="2.4.-.-" evidence="8"/>
<reference evidence="9" key="1">
    <citation type="journal article" date="2019" name="Int. J. Syst. Evol. Microbiol.">
        <title>The Global Catalogue of Microorganisms (GCM) 10K type strain sequencing project: providing services to taxonomists for standard genome sequencing and annotation.</title>
        <authorList>
            <consortium name="The Broad Institute Genomics Platform"/>
            <consortium name="The Broad Institute Genome Sequencing Center for Infectious Disease"/>
            <person name="Wu L."/>
            <person name="Ma J."/>
        </authorList>
    </citation>
    <scope>NUCLEOTIDE SEQUENCE [LARGE SCALE GENOMIC DNA]</scope>
    <source>
        <strain evidence="9">CCUG 48216</strain>
    </source>
</reference>
<evidence type="ECO:0000256" key="5">
    <source>
        <dbReference type="SAM" id="Phobius"/>
    </source>
</evidence>
<keyword evidence="9" id="KW-1185">Reference proteome</keyword>
<evidence type="ECO:0000313" key="8">
    <source>
        <dbReference type="EMBL" id="MFD1180932.1"/>
    </source>
</evidence>
<dbReference type="RefSeq" id="WP_240267939.1">
    <property type="nucleotide sequence ID" value="NZ_JAKSXN010000006.1"/>
</dbReference>
<dbReference type="PANTHER" id="PTHR48090">
    <property type="entry name" value="UNDECAPRENYL-PHOSPHATE 4-DEOXY-4-FORMAMIDO-L-ARABINOSE TRANSFERASE-RELATED"/>
    <property type="match status" value="1"/>
</dbReference>
<proteinExistence type="predicted"/>
<keyword evidence="3 5" id="KW-1133">Transmembrane helix</keyword>
<evidence type="ECO:0000259" key="6">
    <source>
        <dbReference type="Pfam" id="PF00535"/>
    </source>
</evidence>
<feature type="domain" description="GtrA/DPMS transmembrane" evidence="7">
    <location>
        <begin position="298"/>
        <end position="355"/>
    </location>
</feature>
<dbReference type="PANTHER" id="PTHR48090:SF6">
    <property type="entry name" value="SLR5056 PROTEIN"/>
    <property type="match status" value="1"/>
</dbReference>
<evidence type="ECO:0000256" key="1">
    <source>
        <dbReference type="ARBA" id="ARBA00004141"/>
    </source>
</evidence>
<dbReference type="SUPFAM" id="SSF53448">
    <property type="entry name" value="Nucleotide-diphospho-sugar transferases"/>
    <property type="match status" value="1"/>
</dbReference>
<accession>A0ABW3S8T7</accession>
<keyword evidence="4 5" id="KW-0472">Membrane</keyword>
<evidence type="ECO:0000256" key="4">
    <source>
        <dbReference type="ARBA" id="ARBA00023136"/>
    </source>
</evidence>
<evidence type="ECO:0000256" key="2">
    <source>
        <dbReference type="ARBA" id="ARBA00022692"/>
    </source>
</evidence>